<dbReference type="SUPFAM" id="SSF50249">
    <property type="entry name" value="Nucleic acid-binding proteins"/>
    <property type="match status" value="1"/>
</dbReference>
<dbReference type="InterPro" id="IPR042242">
    <property type="entry name" value="RecO_C"/>
</dbReference>
<dbReference type="Proteomes" id="UP000217465">
    <property type="component" value="Unassembled WGS sequence"/>
</dbReference>
<dbReference type="PANTHER" id="PTHR33991">
    <property type="entry name" value="DNA REPAIR PROTEIN RECO"/>
    <property type="match status" value="1"/>
</dbReference>
<evidence type="ECO:0000256" key="4">
    <source>
        <dbReference type="ARBA" id="ARBA00023172"/>
    </source>
</evidence>
<evidence type="ECO:0000259" key="8">
    <source>
        <dbReference type="Pfam" id="PF11967"/>
    </source>
</evidence>
<reference evidence="9 10" key="1">
    <citation type="submission" date="2016-06" db="EMBL/GenBank/DDBJ databases">
        <authorList>
            <person name="Haines A.N."/>
            <person name="Council K.R."/>
        </authorList>
    </citation>
    <scope>NUCLEOTIDE SEQUENCE [LARGE SCALE GENOMIC DNA]</scope>
    <source>
        <strain evidence="9 10">SP158-29</strain>
    </source>
</reference>
<dbReference type="Gene3D" id="1.20.1440.120">
    <property type="entry name" value="Recombination protein O, C-terminal domain"/>
    <property type="match status" value="1"/>
</dbReference>
<evidence type="ECO:0000256" key="5">
    <source>
        <dbReference type="ARBA" id="ARBA00023204"/>
    </source>
</evidence>
<keyword evidence="3 7" id="KW-0227">DNA damage</keyword>
<dbReference type="InterPro" id="IPR003717">
    <property type="entry name" value="RecO"/>
</dbReference>
<sequence length="257" mass="30009">METSQSHGIVLYNKNFREDDKLVKIFTEQAGKRMFFVKHAGKSKLSSVIQPLTAADFILKLNDIGLSYIEDYNQVETYKKINQDIFTLSYATYITALTDAALKDNEIDAQLFAFLKKTLDLMEEGLDYEVMTNIFEVQILDRFGVRLNFHDCVFCHRTGLPFDFSHKYSGVLCPQHYHEDIHRNHLDPNVVYLLDQFQAIHFDELKVISLKPEMKEKLRLFIDELYDDYVGIHLKSKKFIDDLSTWGQIMKPSSEDN</sequence>
<dbReference type="GO" id="GO:0006310">
    <property type="term" value="P:DNA recombination"/>
    <property type="evidence" value="ECO:0007669"/>
    <property type="project" value="UniProtKB-UniRule"/>
</dbReference>
<evidence type="ECO:0000256" key="3">
    <source>
        <dbReference type="ARBA" id="ARBA00022763"/>
    </source>
</evidence>
<keyword evidence="5 7" id="KW-0234">DNA repair</keyword>
<evidence type="ECO:0000256" key="7">
    <source>
        <dbReference type="HAMAP-Rule" id="MF_00201"/>
    </source>
</evidence>
<comment type="function">
    <text evidence="7">Involved in DNA repair and RecF pathway recombination.</text>
</comment>
<dbReference type="Pfam" id="PF11967">
    <property type="entry name" value="RecO_N"/>
    <property type="match status" value="1"/>
</dbReference>
<evidence type="ECO:0000256" key="1">
    <source>
        <dbReference type="ARBA" id="ARBA00007452"/>
    </source>
</evidence>
<dbReference type="Gene3D" id="2.40.50.140">
    <property type="entry name" value="Nucleic acid-binding proteins"/>
    <property type="match status" value="1"/>
</dbReference>
<keyword evidence="4 7" id="KW-0233">DNA recombination</keyword>
<evidence type="ECO:0000313" key="9">
    <source>
        <dbReference type="EMBL" id="PCH12962.1"/>
    </source>
</evidence>
<dbReference type="InterPro" id="IPR012340">
    <property type="entry name" value="NA-bd_OB-fold"/>
</dbReference>
<dbReference type="GO" id="GO:0043590">
    <property type="term" value="C:bacterial nucleoid"/>
    <property type="evidence" value="ECO:0007669"/>
    <property type="project" value="TreeGrafter"/>
</dbReference>
<evidence type="ECO:0000256" key="6">
    <source>
        <dbReference type="ARBA" id="ARBA00033409"/>
    </source>
</evidence>
<dbReference type="NCBIfam" id="TIGR00613">
    <property type="entry name" value="reco"/>
    <property type="match status" value="1"/>
</dbReference>
<accession>A0A0E2UGD8</accession>
<comment type="caution">
    <text evidence="9">The sequence shown here is derived from an EMBL/GenBank/DDBJ whole genome shotgun (WGS) entry which is preliminary data.</text>
</comment>
<evidence type="ECO:0000256" key="2">
    <source>
        <dbReference type="ARBA" id="ARBA00021310"/>
    </source>
</evidence>
<dbReference type="OrthoDB" id="9797083at2"/>
<dbReference type="EMBL" id="NSGR01000006">
    <property type="protein sequence ID" value="PCH12962.1"/>
    <property type="molecule type" value="Genomic_DNA"/>
</dbReference>
<dbReference type="PANTHER" id="PTHR33991:SF1">
    <property type="entry name" value="DNA REPAIR PROTEIN RECO"/>
    <property type="match status" value="1"/>
</dbReference>
<dbReference type="SUPFAM" id="SSF57863">
    <property type="entry name" value="ArfGap/RecO-like zinc finger"/>
    <property type="match status" value="1"/>
</dbReference>
<dbReference type="InterPro" id="IPR022572">
    <property type="entry name" value="DNA_rep/recomb_RecO_N"/>
</dbReference>
<dbReference type="Pfam" id="PF02565">
    <property type="entry name" value="RecO_C"/>
    <property type="match status" value="1"/>
</dbReference>
<dbReference type="AlphaFoldDB" id="A0A0E2UGD8"/>
<name>A0A0E2UGD8_9STRE</name>
<dbReference type="HAMAP" id="MF_00201">
    <property type="entry name" value="RecO"/>
    <property type="match status" value="1"/>
</dbReference>
<comment type="similarity">
    <text evidence="1 7">Belongs to the RecO family.</text>
</comment>
<evidence type="ECO:0000313" key="10">
    <source>
        <dbReference type="Proteomes" id="UP000217465"/>
    </source>
</evidence>
<protein>
    <recommendedName>
        <fullName evidence="2 7">DNA repair protein RecO</fullName>
    </recommendedName>
    <alternativeName>
        <fullName evidence="6 7">Recombination protein O</fullName>
    </alternativeName>
</protein>
<gene>
    <name evidence="7 9" type="primary">recO</name>
    <name evidence="9" type="ORF">A9Y57_00731</name>
</gene>
<feature type="domain" description="DNA replication/recombination mediator RecO N-terminal" evidence="8">
    <location>
        <begin position="1"/>
        <end position="78"/>
    </location>
</feature>
<dbReference type="InterPro" id="IPR037278">
    <property type="entry name" value="ARFGAP/RecO"/>
</dbReference>
<dbReference type="eggNOG" id="COG1381">
    <property type="taxonomic scope" value="Bacteria"/>
</dbReference>
<dbReference type="RefSeq" id="WP_003107474.1">
    <property type="nucleotide sequence ID" value="NZ_BAWT01000013.1"/>
</dbReference>
<dbReference type="STRING" id="936154.STP_0021"/>
<organism evidence="9 10">
    <name type="scientific">Streptococcus parauberis</name>
    <dbReference type="NCBI Taxonomy" id="1348"/>
    <lineage>
        <taxon>Bacteria</taxon>
        <taxon>Bacillati</taxon>
        <taxon>Bacillota</taxon>
        <taxon>Bacilli</taxon>
        <taxon>Lactobacillales</taxon>
        <taxon>Streptococcaceae</taxon>
        <taxon>Streptococcus</taxon>
    </lineage>
</organism>
<proteinExistence type="inferred from homology"/>
<dbReference type="GO" id="GO:0006302">
    <property type="term" value="P:double-strand break repair"/>
    <property type="evidence" value="ECO:0007669"/>
    <property type="project" value="TreeGrafter"/>
</dbReference>